<dbReference type="EMBL" id="KQ459606">
    <property type="protein sequence ID" value="KPI91781.1"/>
    <property type="molecule type" value="Genomic_DNA"/>
</dbReference>
<protein>
    <submittedName>
        <fullName evidence="1">Uncharacterized protein</fullName>
    </submittedName>
</protein>
<name>A0A194PEJ8_PAPXU</name>
<dbReference type="AlphaFoldDB" id="A0A194PEJ8"/>
<proteinExistence type="predicted"/>
<reference evidence="1 2" key="1">
    <citation type="journal article" date="2015" name="Nat. Commun.">
        <title>Outbred genome sequencing and CRISPR/Cas9 gene editing in butterflies.</title>
        <authorList>
            <person name="Li X."/>
            <person name="Fan D."/>
            <person name="Zhang W."/>
            <person name="Liu G."/>
            <person name="Zhang L."/>
            <person name="Zhao L."/>
            <person name="Fang X."/>
            <person name="Chen L."/>
            <person name="Dong Y."/>
            <person name="Chen Y."/>
            <person name="Ding Y."/>
            <person name="Zhao R."/>
            <person name="Feng M."/>
            <person name="Zhu Y."/>
            <person name="Feng Y."/>
            <person name="Jiang X."/>
            <person name="Zhu D."/>
            <person name="Xiang H."/>
            <person name="Feng X."/>
            <person name="Li S."/>
            <person name="Wang J."/>
            <person name="Zhang G."/>
            <person name="Kronforst M.R."/>
            <person name="Wang W."/>
        </authorList>
    </citation>
    <scope>NUCLEOTIDE SEQUENCE [LARGE SCALE GENOMIC DNA]</scope>
    <source>
        <strain evidence="1">Ya'a_city_454_Px</strain>
        <tissue evidence="1">Whole body</tissue>
    </source>
</reference>
<organism evidence="1 2">
    <name type="scientific">Papilio xuthus</name>
    <name type="common">Asian swallowtail butterfly</name>
    <dbReference type="NCBI Taxonomy" id="66420"/>
    <lineage>
        <taxon>Eukaryota</taxon>
        <taxon>Metazoa</taxon>
        <taxon>Ecdysozoa</taxon>
        <taxon>Arthropoda</taxon>
        <taxon>Hexapoda</taxon>
        <taxon>Insecta</taxon>
        <taxon>Pterygota</taxon>
        <taxon>Neoptera</taxon>
        <taxon>Endopterygota</taxon>
        <taxon>Lepidoptera</taxon>
        <taxon>Glossata</taxon>
        <taxon>Ditrysia</taxon>
        <taxon>Papilionoidea</taxon>
        <taxon>Papilionidae</taxon>
        <taxon>Papilioninae</taxon>
        <taxon>Papilio</taxon>
    </lineage>
</organism>
<sequence length="104" mass="11372">MESGDIFGQNFTKTKMKQRHGNAFRIGLLQVDNNHENLTTCAQEHGRAALPVRSRDSVPLHTLTAHFSKRGNVSERAARASGGRDVRGVRDVRDGRATCAAPCS</sequence>
<evidence type="ECO:0000313" key="1">
    <source>
        <dbReference type="EMBL" id="KPI91781.1"/>
    </source>
</evidence>
<evidence type="ECO:0000313" key="2">
    <source>
        <dbReference type="Proteomes" id="UP000053268"/>
    </source>
</evidence>
<accession>A0A194PEJ8</accession>
<dbReference type="Proteomes" id="UP000053268">
    <property type="component" value="Unassembled WGS sequence"/>
</dbReference>
<gene>
    <name evidence="1" type="ORF">RR46_15285</name>
</gene>
<keyword evidence="2" id="KW-1185">Reference proteome</keyword>